<gene>
    <name evidence="5" type="ORF">Tsubulata_010629</name>
</gene>
<dbReference type="CDD" id="cd04216">
    <property type="entry name" value="Phytocyanin"/>
    <property type="match status" value="1"/>
</dbReference>
<reference evidence="5" key="2">
    <citation type="journal article" date="2023" name="Plants (Basel)">
        <title>Annotation of the Turnera subulata (Passifloraceae) Draft Genome Reveals the S-Locus Evolved after the Divergence of Turneroideae from Passifloroideae in a Stepwise Manner.</title>
        <authorList>
            <person name="Henning P.M."/>
            <person name="Roalson E.H."/>
            <person name="Mir W."/>
            <person name="McCubbin A.G."/>
            <person name="Shore J.S."/>
        </authorList>
    </citation>
    <scope>NUCLEOTIDE SEQUENCE</scope>
    <source>
        <strain evidence="5">F60SS</strain>
    </source>
</reference>
<dbReference type="GO" id="GO:0009055">
    <property type="term" value="F:electron transfer activity"/>
    <property type="evidence" value="ECO:0007669"/>
    <property type="project" value="InterPro"/>
</dbReference>
<evidence type="ECO:0000313" key="5">
    <source>
        <dbReference type="EMBL" id="KAJ4831115.1"/>
    </source>
</evidence>
<dbReference type="PANTHER" id="PTHR33021:SF441">
    <property type="entry name" value="OS03G0791366 PROTEIN"/>
    <property type="match status" value="1"/>
</dbReference>
<dbReference type="AlphaFoldDB" id="A0A9Q0FGN2"/>
<accession>A0A9Q0FGN2</accession>
<dbReference type="PROSITE" id="PS51485">
    <property type="entry name" value="PHYTOCYANIN"/>
    <property type="match status" value="1"/>
</dbReference>
<sequence length="124" mass="13994">MTNSMFKLGIAALLLVQCCAQAWQHYVGDENGWVPDFDYTPWVKKQFLLVGDTLVFVPTSVDHNVVEVFDKYHYQNCDGSNGRVWGHNEGVEVTLKTAGVHYFISTINQDCRRGMAIAVQVNPQ</sequence>
<dbReference type="OrthoDB" id="2015260at2759"/>
<dbReference type="PANTHER" id="PTHR33021">
    <property type="entry name" value="BLUE COPPER PROTEIN"/>
    <property type="match status" value="1"/>
</dbReference>
<organism evidence="5 6">
    <name type="scientific">Turnera subulata</name>
    <dbReference type="NCBI Taxonomy" id="218843"/>
    <lineage>
        <taxon>Eukaryota</taxon>
        <taxon>Viridiplantae</taxon>
        <taxon>Streptophyta</taxon>
        <taxon>Embryophyta</taxon>
        <taxon>Tracheophyta</taxon>
        <taxon>Spermatophyta</taxon>
        <taxon>Magnoliopsida</taxon>
        <taxon>eudicotyledons</taxon>
        <taxon>Gunneridae</taxon>
        <taxon>Pentapetalae</taxon>
        <taxon>rosids</taxon>
        <taxon>fabids</taxon>
        <taxon>Malpighiales</taxon>
        <taxon>Passifloraceae</taxon>
        <taxon>Turnera</taxon>
    </lineage>
</organism>
<dbReference type="Pfam" id="PF02298">
    <property type="entry name" value="Cu_bind_like"/>
    <property type="match status" value="1"/>
</dbReference>
<evidence type="ECO:0000256" key="1">
    <source>
        <dbReference type="ARBA" id="ARBA00023157"/>
    </source>
</evidence>
<proteinExistence type="predicted"/>
<evidence type="ECO:0000256" key="2">
    <source>
        <dbReference type="ARBA" id="ARBA00023180"/>
    </source>
</evidence>
<keyword evidence="3" id="KW-0732">Signal</keyword>
<dbReference type="Proteomes" id="UP001141552">
    <property type="component" value="Unassembled WGS sequence"/>
</dbReference>
<dbReference type="InterPro" id="IPR039391">
    <property type="entry name" value="Phytocyanin-like"/>
</dbReference>
<comment type="caution">
    <text evidence="5">The sequence shown here is derived from an EMBL/GenBank/DDBJ whole genome shotgun (WGS) entry which is preliminary data.</text>
</comment>
<dbReference type="EMBL" id="JAKUCV010005450">
    <property type="protein sequence ID" value="KAJ4831115.1"/>
    <property type="molecule type" value="Genomic_DNA"/>
</dbReference>
<name>A0A9Q0FGN2_9ROSI</name>
<evidence type="ECO:0000313" key="6">
    <source>
        <dbReference type="Proteomes" id="UP001141552"/>
    </source>
</evidence>
<keyword evidence="6" id="KW-1185">Reference proteome</keyword>
<reference evidence="5" key="1">
    <citation type="submission" date="2022-02" db="EMBL/GenBank/DDBJ databases">
        <authorList>
            <person name="Henning P.M."/>
            <person name="McCubbin A.G."/>
            <person name="Shore J.S."/>
        </authorList>
    </citation>
    <scope>NUCLEOTIDE SEQUENCE</scope>
    <source>
        <strain evidence="5">F60SS</strain>
        <tissue evidence="5">Leaves</tissue>
    </source>
</reference>
<dbReference type="Gene3D" id="2.60.40.420">
    <property type="entry name" value="Cupredoxins - blue copper proteins"/>
    <property type="match status" value="1"/>
</dbReference>
<keyword evidence="2" id="KW-0325">Glycoprotein</keyword>
<dbReference type="InterPro" id="IPR008972">
    <property type="entry name" value="Cupredoxin"/>
</dbReference>
<protein>
    <recommendedName>
        <fullName evidence="4">Phytocyanin domain-containing protein</fullName>
    </recommendedName>
</protein>
<evidence type="ECO:0000259" key="4">
    <source>
        <dbReference type="PROSITE" id="PS51485"/>
    </source>
</evidence>
<feature type="domain" description="Phytocyanin" evidence="4">
    <location>
        <begin position="23"/>
        <end position="123"/>
    </location>
</feature>
<dbReference type="FunFam" id="2.60.40.420:FF:000034">
    <property type="entry name" value="Cupredoxin superfamily protein"/>
    <property type="match status" value="1"/>
</dbReference>
<evidence type="ECO:0000256" key="3">
    <source>
        <dbReference type="SAM" id="SignalP"/>
    </source>
</evidence>
<dbReference type="GO" id="GO:0005886">
    <property type="term" value="C:plasma membrane"/>
    <property type="evidence" value="ECO:0007669"/>
    <property type="project" value="TreeGrafter"/>
</dbReference>
<keyword evidence="1" id="KW-1015">Disulfide bond</keyword>
<dbReference type="InterPro" id="IPR003245">
    <property type="entry name" value="Phytocyanin_dom"/>
</dbReference>
<feature type="chain" id="PRO_5040172453" description="Phytocyanin domain-containing protein" evidence="3">
    <location>
        <begin position="21"/>
        <end position="124"/>
    </location>
</feature>
<feature type="signal peptide" evidence="3">
    <location>
        <begin position="1"/>
        <end position="20"/>
    </location>
</feature>
<dbReference type="SUPFAM" id="SSF49503">
    <property type="entry name" value="Cupredoxins"/>
    <property type="match status" value="1"/>
</dbReference>